<dbReference type="OrthoDB" id="10016527at2759"/>
<dbReference type="InterPro" id="IPR051234">
    <property type="entry name" value="TAO_STE20_kinase"/>
</dbReference>
<keyword evidence="2" id="KW-0723">Serine/threonine-protein kinase</keyword>
<feature type="region of interest" description="Disordered" evidence="10">
    <location>
        <begin position="948"/>
        <end position="988"/>
    </location>
</feature>
<feature type="compositionally biased region" description="Basic and acidic residues" evidence="10">
    <location>
        <begin position="517"/>
        <end position="536"/>
    </location>
</feature>
<dbReference type="EMBL" id="LUCM01003492">
    <property type="protein sequence ID" value="KAA0195713.1"/>
    <property type="molecule type" value="Genomic_DNA"/>
</dbReference>
<gene>
    <name evidence="11" type="ORF">FBUS_08363</name>
</gene>
<feature type="compositionally biased region" description="Low complexity" evidence="10">
    <location>
        <begin position="961"/>
        <end position="972"/>
    </location>
</feature>
<dbReference type="Proteomes" id="UP000728185">
    <property type="component" value="Unassembled WGS sequence"/>
</dbReference>
<evidence type="ECO:0000256" key="1">
    <source>
        <dbReference type="ARBA" id="ARBA00012513"/>
    </source>
</evidence>
<feature type="region of interest" description="Disordered" evidence="10">
    <location>
        <begin position="462"/>
        <end position="481"/>
    </location>
</feature>
<dbReference type="EC" id="2.7.11.1" evidence="1"/>
<feature type="non-terminal residue" evidence="11">
    <location>
        <position position="988"/>
    </location>
</feature>
<comment type="catalytic activity">
    <reaction evidence="8">
        <text>L-seryl-[protein] + ATP = O-phospho-L-seryl-[protein] + ADP + H(+)</text>
        <dbReference type="Rhea" id="RHEA:17989"/>
        <dbReference type="Rhea" id="RHEA-COMP:9863"/>
        <dbReference type="Rhea" id="RHEA-COMP:11604"/>
        <dbReference type="ChEBI" id="CHEBI:15378"/>
        <dbReference type="ChEBI" id="CHEBI:29999"/>
        <dbReference type="ChEBI" id="CHEBI:30616"/>
        <dbReference type="ChEBI" id="CHEBI:83421"/>
        <dbReference type="ChEBI" id="CHEBI:456216"/>
        <dbReference type="EC" id="2.7.11.1"/>
    </reaction>
</comment>
<evidence type="ECO:0000313" key="12">
    <source>
        <dbReference type="Proteomes" id="UP000728185"/>
    </source>
</evidence>
<evidence type="ECO:0000256" key="3">
    <source>
        <dbReference type="ARBA" id="ARBA00022679"/>
    </source>
</evidence>
<evidence type="ECO:0000256" key="2">
    <source>
        <dbReference type="ARBA" id="ARBA00022527"/>
    </source>
</evidence>
<sequence>ASKRPFCEQALGHPFCNSVLRSVPVLSELIQRTKAAVAAQENQISQKWKKILYESDFNRSSSTALVDSENGKIAPAATCNPGVVIDSTLNHVDVDSVEVCGSDFEHGDTGSTKSVSKTAGFRRTSIDNEILNSENPSAGDITRRWPYSASQNHNRSSKNRGILGELTSHASSGSTVEDLDFYTGDSCSNSVESVGSDLSDSLLGKSGQRSVIVNPKPLHTSGPLNDNQPKLMVISRPAPPPPQPSYPSYIRLLDAECGRSGSYEFSGSRISPVPIRPIRHHRYSAADVGRNGTELQNAALHSQTTFLPATENHLYANIDPVSSHTNGNESHVYHSFAVDDRPPRVDSSGPAATPTKIQDNVSTENDTSEAASILEASRRAAVSLGLGPDDLGPPPAAGHFATLKTSQMMRGIGGHAERSGNIAVGVIAAAALGFAHPGGGRASALWRDQMSELKRLRTQHNKQLKQLQDKNKTDEESLKSRLNRDYEATKLAMRKEFQRLEEAHAIEMEKERKRAAAAESKLVRQLETETKNELKTAKKSRERPLSTHDPSESSTVRHHDPLEAIRRRRQDLTNLEIRKTKRASLLQIQAMEVNLFLFAPYFPLICTNENICGTSDRCEVYTIHESAYLFNVTLQNHQLTQYITLEQKANDEMTALLLDQHTKLEELELTQQKQVHELRLVQLQKQHEAEMNNHHQYIERTKADLLKKHVLETKNLPKHLKQRELQIRKQFRDAARIQKKQFKLLREERIKAYRRSLELSSGPVSLGSSDSVANNASGSSGASSTERSGEAPDLAVSLFNPIQDERQILDNLKLEEKRKQADLEAQYKKTISELHKRQNDKVDSSQLRESEELEKRRVEGIKQLANYQENQRREMLKQQQKERMELENRICSRKESLEAAVKKNAESAKEESRKKTRHLMERHAEALRAFDAKTRSLGIDNAAVIGTSGRVLGSGSGGSPGPSCGSFTGSSGQRPSDWRHSRAEFLPS</sequence>
<feature type="region of interest" description="Disordered" evidence="10">
    <location>
        <begin position="336"/>
        <end position="368"/>
    </location>
</feature>
<feature type="coiled-coil region" evidence="9">
    <location>
        <begin position="802"/>
        <end position="889"/>
    </location>
</feature>
<organism evidence="11 12">
    <name type="scientific">Fasciolopsis buskii</name>
    <dbReference type="NCBI Taxonomy" id="27845"/>
    <lineage>
        <taxon>Eukaryota</taxon>
        <taxon>Metazoa</taxon>
        <taxon>Spiralia</taxon>
        <taxon>Lophotrochozoa</taxon>
        <taxon>Platyhelminthes</taxon>
        <taxon>Trematoda</taxon>
        <taxon>Digenea</taxon>
        <taxon>Plagiorchiida</taxon>
        <taxon>Echinostomata</taxon>
        <taxon>Echinostomatoidea</taxon>
        <taxon>Fasciolidae</taxon>
        <taxon>Fasciolopsis</taxon>
    </lineage>
</organism>
<accession>A0A8E0RYR0</accession>
<feature type="region of interest" description="Disordered" evidence="10">
    <location>
        <begin position="760"/>
        <end position="791"/>
    </location>
</feature>
<proteinExistence type="predicted"/>
<evidence type="ECO:0000256" key="9">
    <source>
        <dbReference type="SAM" id="Coils"/>
    </source>
</evidence>
<feature type="compositionally biased region" description="Polar residues" evidence="10">
    <location>
        <begin position="355"/>
        <end position="368"/>
    </location>
</feature>
<comment type="caution">
    <text evidence="11">The sequence shown here is derived from an EMBL/GenBank/DDBJ whole genome shotgun (WGS) entry which is preliminary data.</text>
</comment>
<feature type="compositionally biased region" description="Low complexity" evidence="10">
    <location>
        <begin position="760"/>
        <end position="786"/>
    </location>
</feature>
<evidence type="ECO:0000256" key="10">
    <source>
        <dbReference type="SAM" id="MobiDB-lite"/>
    </source>
</evidence>
<evidence type="ECO:0000313" key="11">
    <source>
        <dbReference type="EMBL" id="KAA0195713.1"/>
    </source>
</evidence>
<feature type="compositionally biased region" description="Basic and acidic residues" evidence="10">
    <location>
        <begin position="976"/>
        <end position="988"/>
    </location>
</feature>
<keyword evidence="3" id="KW-0808">Transferase</keyword>
<evidence type="ECO:0000256" key="4">
    <source>
        <dbReference type="ARBA" id="ARBA00022741"/>
    </source>
</evidence>
<evidence type="ECO:0000256" key="7">
    <source>
        <dbReference type="ARBA" id="ARBA00047899"/>
    </source>
</evidence>
<protein>
    <recommendedName>
        <fullName evidence="1">non-specific serine/threonine protein kinase</fullName>
        <ecNumber evidence="1">2.7.11.1</ecNumber>
    </recommendedName>
</protein>
<comment type="catalytic activity">
    <reaction evidence="7">
        <text>L-threonyl-[protein] + ATP = O-phospho-L-threonyl-[protein] + ADP + H(+)</text>
        <dbReference type="Rhea" id="RHEA:46608"/>
        <dbReference type="Rhea" id="RHEA-COMP:11060"/>
        <dbReference type="Rhea" id="RHEA-COMP:11605"/>
        <dbReference type="ChEBI" id="CHEBI:15378"/>
        <dbReference type="ChEBI" id="CHEBI:30013"/>
        <dbReference type="ChEBI" id="CHEBI:30616"/>
        <dbReference type="ChEBI" id="CHEBI:61977"/>
        <dbReference type="ChEBI" id="CHEBI:456216"/>
        <dbReference type="EC" id="2.7.11.1"/>
    </reaction>
</comment>
<feature type="region of interest" description="Disordered" evidence="10">
    <location>
        <begin position="517"/>
        <end position="561"/>
    </location>
</feature>
<feature type="region of interest" description="Disordered" evidence="10">
    <location>
        <begin position="131"/>
        <end position="161"/>
    </location>
</feature>
<feature type="compositionally biased region" description="Basic and acidic residues" evidence="10">
    <location>
        <begin position="467"/>
        <end position="481"/>
    </location>
</feature>
<keyword evidence="12" id="KW-1185">Reference proteome</keyword>
<dbReference type="PANTHER" id="PTHR47167:SF4">
    <property type="entry name" value="SERINE_THREONINE-PROTEIN KINASE TAO"/>
    <property type="match status" value="1"/>
</dbReference>
<keyword evidence="6" id="KW-0067">ATP-binding</keyword>
<reference evidence="11" key="1">
    <citation type="submission" date="2019-05" db="EMBL/GenBank/DDBJ databases">
        <title>Annotation for the trematode Fasciolopsis buski.</title>
        <authorList>
            <person name="Choi Y.-J."/>
        </authorList>
    </citation>
    <scope>NUCLEOTIDE SEQUENCE</scope>
    <source>
        <strain evidence="11">HT</strain>
        <tissue evidence="11">Whole worm</tissue>
    </source>
</reference>
<dbReference type="GO" id="GO:0004674">
    <property type="term" value="F:protein serine/threonine kinase activity"/>
    <property type="evidence" value="ECO:0007669"/>
    <property type="project" value="UniProtKB-KW"/>
</dbReference>
<keyword evidence="9" id="KW-0175">Coiled coil</keyword>
<dbReference type="GO" id="GO:0005737">
    <property type="term" value="C:cytoplasm"/>
    <property type="evidence" value="ECO:0007669"/>
    <property type="project" value="TreeGrafter"/>
</dbReference>
<dbReference type="GO" id="GO:0005524">
    <property type="term" value="F:ATP binding"/>
    <property type="evidence" value="ECO:0007669"/>
    <property type="project" value="UniProtKB-KW"/>
</dbReference>
<keyword evidence="5 11" id="KW-0418">Kinase</keyword>
<feature type="compositionally biased region" description="Basic and acidic residues" evidence="10">
    <location>
        <begin position="542"/>
        <end position="561"/>
    </location>
</feature>
<evidence type="ECO:0000256" key="8">
    <source>
        <dbReference type="ARBA" id="ARBA00048679"/>
    </source>
</evidence>
<dbReference type="AlphaFoldDB" id="A0A8E0RYR0"/>
<keyword evidence="4" id="KW-0547">Nucleotide-binding</keyword>
<evidence type="ECO:0000256" key="6">
    <source>
        <dbReference type="ARBA" id="ARBA00022840"/>
    </source>
</evidence>
<name>A0A8E0RYR0_9TREM</name>
<evidence type="ECO:0000256" key="5">
    <source>
        <dbReference type="ARBA" id="ARBA00022777"/>
    </source>
</evidence>
<dbReference type="PANTHER" id="PTHR47167">
    <property type="entry name" value="SERINE/THREONINE-PROTEIN KINASE TAO1-LIKE PROTEIN"/>
    <property type="match status" value="1"/>
</dbReference>